<keyword evidence="2" id="KW-1185">Reference proteome</keyword>
<dbReference type="Proteomes" id="UP000075430">
    <property type="component" value="Unassembled WGS sequence"/>
</dbReference>
<gene>
    <name evidence="1" type="ORF">AXI58_10055</name>
</gene>
<evidence type="ECO:0000313" key="2">
    <source>
        <dbReference type="Proteomes" id="UP000075430"/>
    </source>
</evidence>
<name>A0A150FB58_9BACI</name>
<dbReference type="RefSeq" id="WP_061520670.1">
    <property type="nucleotide sequence ID" value="NZ_JARLZY010000019.1"/>
</dbReference>
<sequence>MDLAMHEVYNLHLYDGKTEESLIDLTTLQDVEIFYSDEHETYLIFAKNALLNFDVLKFLGDYKSPTSFESKLGKKQYISVLKETPRSEFKLLAETIGRHLETSKSHKVTLEFNNVEIISRAELKGVNGEVSGLDLIFKVNPLDNEFFKIHY</sequence>
<dbReference type="OrthoDB" id="9869138at2"/>
<dbReference type="STRING" id="1793963.AXI58_10055"/>
<dbReference type="EMBL" id="LSBA01000005">
    <property type="protein sequence ID" value="KXZ22325.1"/>
    <property type="molecule type" value="Genomic_DNA"/>
</dbReference>
<evidence type="ECO:0000313" key="1">
    <source>
        <dbReference type="EMBL" id="KXZ22325.1"/>
    </source>
</evidence>
<reference evidence="2" key="1">
    <citation type="submission" date="2016-02" db="EMBL/GenBank/DDBJ databases">
        <authorList>
            <person name="Dunlap C."/>
        </authorList>
    </citation>
    <scope>NUCLEOTIDE SEQUENCE [LARGE SCALE GENOMIC DNA]</scope>
    <source>
        <strain evidence="2">NRRL B-41092</strain>
    </source>
</reference>
<dbReference type="AlphaFoldDB" id="A0A150FB58"/>
<protein>
    <submittedName>
        <fullName evidence="1">Uncharacterized protein</fullName>
    </submittedName>
</protein>
<organism evidence="1 2">
    <name type="scientific">Bacillus nakamurai</name>
    <dbReference type="NCBI Taxonomy" id="1793963"/>
    <lineage>
        <taxon>Bacteria</taxon>
        <taxon>Bacillati</taxon>
        <taxon>Bacillota</taxon>
        <taxon>Bacilli</taxon>
        <taxon>Bacillales</taxon>
        <taxon>Bacillaceae</taxon>
        <taxon>Bacillus</taxon>
    </lineage>
</organism>
<proteinExistence type="predicted"/>
<comment type="caution">
    <text evidence="1">The sequence shown here is derived from an EMBL/GenBank/DDBJ whole genome shotgun (WGS) entry which is preliminary data.</text>
</comment>
<accession>A0A150FB58</accession>